<sequence>MEKANPRVVLIRNLEQARRELARIGADSGGVGVMAAKSVFLPVKLTGIGIKQAIILKQEMLSRGGEAAVHRAVGNLSCEETDVLLLGTLRQHLDLCKKLRSQPFGLGRLAQEIEEVVKTAATGYRKWHWRWQGRELVLGERTLVMGILNVTPDSFSDGGKFNELTAAVKQAKAMVAAGADIIDVGGESTRPGHTPVDAEEEMARVLPVIKALVEEIDVPISVDTYKARVAEAAIQAGASIINDVWGLRADRDMARVVAETGVPYIMMHNQQGTEYRDLMGDVLAFFREGIDWLTAAGANLDLLALDPGIGFGKTYEHNLEVLARLDELRTLNYPILLGTSRKSVIGNTLGLPVNERVEGTGATVALGIAMGAEIVRVHDVEAMIRVARMTDAIVRRCW</sequence>
<dbReference type="NCBIfam" id="TIGR01496">
    <property type="entry name" value="DHPS"/>
    <property type="match status" value="1"/>
</dbReference>
<protein>
    <recommendedName>
        <fullName evidence="6">Dihydropteroate synthase</fullName>
        <ecNumber evidence="5">2.5.1.15</ecNumber>
    </recommendedName>
    <alternativeName>
        <fullName evidence="11">Dihydropteroate pyrophosphorylase</fullName>
    </alternativeName>
</protein>
<dbReference type="AlphaFoldDB" id="A0A1T4RKK5"/>
<keyword evidence="7" id="KW-0808">Transferase</keyword>
<dbReference type="GO" id="GO:0046656">
    <property type="term" value="P:folic acid biosynthetic process"/>
    <property type="evidence" value="ECO:0007669"/>
    <property type="project" value="UniProtKB-KW"/>
</dbReference>
<comment type="catalytic activity">
    <reaction evidence="1">
        <text>(7,8-dihydropterin-6-yl)methyl diphosphate + 4-aminobenzoate = 7,8-dihydropteroate + diphosphate</text>
        <dbReference type="Rhea" id="RHEA:19949"/>
        <dbReference type="ChEBI" id="CHEBI:17836"/>
        <dbReference type="ChEBI" id="CHEBI:17839"/>
        <dbReference type="ChEBI" id="CHEBI:33019"/>
        <dbReference type="ChEBI" id="CHEBI:72950"/>
        <dbReference type="EC" id="2.5.1.15"/>
    </reaction>
</comment>
<dbReference type="CDD" id="cd00739">
    <property type="entry name" value="DHPS"/>
    <property type="match status" value="1"/>
</dbReference>
<evidence type="ECO:0000256" key="3">
    <source>
        <dbReference type="ARBA" id="ARBA00004763"/>
    </source>
</evidence>
<gene>
    <name evidence="14" type="ORF">SAMN02745885_02170</name>
</gene>
<dbReference type="FunFam" id="3.20.20.20:FF:000006">
    <property type="entry name" value="Dihydropteroate synthase"/>
    <property type="match status" value="1"/>
</dbReference>
<evidence type="ECO:0000313" key="14">
    <source>
        <dbReference type="EMBL" id="SKA16512.1"/>
    </source>
</evidence>
<dbReference type="PROSITE" id="PS00793">
    <property type="entry name" value="DHPS_2"/>
    <property type="match status" value="1"/>
</dbReference>
<evidence type="ECO:0000256" key="1">
    <source>
        <dbReference type="ARBA" id="ARBA00000012"/>
    </source>
</evidence>
<dbReference type="InterPro" id="IPR000489">
    <property type="entry name" value="Pterin-binding_dom"/>
</dbReference>
<dbReference type="UniPathway" id="UPA00077">
    <property type="reaction ID" value="UER00156"/>
</dbReference>
<accession>A0A1T4RKK5</accession>
<dbReference type="InterPro" id="IPR006390">
    <property type="entry name" value="DHP_synth_dom"/>
</dbReference>
<evidence type="ECO:0000256" key="8">
    <source>
        <dbReference type="ARBA" id="ARBA00022723"/>
    </source>
</evidence>
<evidence type="ECO:0000256" key="9">
    <source>
        <dbReference type="ARBA" id="ARBA00022842"/>
    </source>
</evidence>
<dbReference type="PANTHER" id="PTHR20941:SF1">
    <property type="entry name" value="FOLIC ACID SYNTHESIS PROTEIN FOL1"/>
    <property type="match status" value="1"/>
</dbReference>
<evidence type="ECO:0000256" key="11">
    <source>
        <dbReference type="ARBA" id="ARBA00030193"/>
    </source>
</evidence>
<comment type="function">
    <text evidence="12">Catalyzes the condensation of para-aminobenzoate (pABA) with 6-hydroxymethyl-7,8-dihydropterin diphosphate (DHPt-PP) to form 7,8-dihydropteroate (H2Pte), the immediate precursor of folate derivatives.</text>
</comment>
<dbReference type="InterPro" id="IPR011005">
    <property type="entry name" value="Dihydropteroate_synth-like_sf"/>
</dbReference>
<comment type="similarity">
    <text evidence="4">Belongs to the DHPS family.</text>
</comment>
<dbReference type="Pfam" id="PF00809">
    <property type="entry name" value="Pterin_bind"/>
    <property type="match status" value="1"/>
</dbReference>
<evidence type="ECO:0000259" key="13">
    <source>
        <dbReference type="PROSITE" id="PS50972"/>
    </source>
</evidence>
<dbReference type="EMBL" id="FUXM01000032">
    <property type="protein sequence ID" value="SKA16512.1"/>
    <property type="molecule type" value="Genomic_DNA"/>
</dbReference>
<name>A0A1T4RKK5_9FIRM</name>
<proteinExistence type="inferred from homology"/>
<evidence type="ECO:0000256" key="12">
    <source>
        <dbReference type="ARBA" id="ARBA00053449"/>
    </source>
</evidence>
<dbReference type="GO" id="GO:0046872">
    <property type="term" value="F:metal ion binding"/>
    <property type="evidence" value="ECO:0007669"/>
    <property type="project" value="UniProtKB-KW"/>
</dbReference>
<keyword evidence="15" id="KW-1185">Reference proteome</keyword>
<organism evidence="14 15">
    <name type="scientific">Carboxydocella sporoproducens DSM 16521</name>
    <dbReference type="NCBI Taxonomy" id="1121270"/>
    <lineage>
        <taxon>Bacteria</taxon>
        <taxon>Bacillati</taxon>
        <taxon>Bacillota</taxon>
        <taxon>Clostridia</taxon>
        <taxon>Eubacteriales</taxon>
        <taxon>Clostridiales Family XVI. Incertae Sedis</taxon>
        <taxon>Carboxydocella</taxon>
    </lineage>
</organism>
<evidence type="ECO:0000256" key="4">
    <source>
        <dbReference type="ARBA" id="ARBA00009503"/>
    </source>
</evidence>
<dbReference type="Gene3D" id="3.20.20.20">
    <property type="entry name" value="Dihydropteroate synthase-like"/>
    <property type="match status" value="1"/>
</dbReference>
<dbReference type="PROSITE" id="PS50972">
    <property type="entry name" value="PTERIN_BINDING"/>
    <property type="match status" value="1"/>
</dbReference>
<dbReference type="InterPro" id="IPR045031">
    <property type="entry name" value="DHP_synth-like"/>
</dbReference>
<dbReference type="EC" id="2.5.1.15" evidence="5"/>
<evidence type="ECO:0000256" key="7">
    <source>
        <dbReference type="ARBA" id="ARBA00022679"/>
    </source>
</evidence>
<dbReference type="SUPFAM" id="SSF51717">
    <property type="entry name" value="Dihydropteroate synthetase-like"/>
    <property type="match status" value="1"/>
</dbReference>
<dbReference type="RefSeq" id="WP_242952064.1">
    <property type="nucleotide sequence ID" value="NZ_FUXM01000032.1"/>
</dbReference>
<comment type="cofactor">
    <cofactor evidence="2">
        <name>Mg(2+)</name>
        <dbReference type="ChEBI" id="CHEBI:18420"/>
    </cofactor>
</comment>
<comment type="pathway">
    <text evidence="3">Cofactor biosynthesis; tetrahydrofolate biosynthesis; 7,8-dihydrofolate from 2-amino-4-hydroxy-6-hydroxymethyl-7,8-dihydropteridine diphosphate and 4-aminobenzoate: step 1/2.</text>
</comment>
<keyword evidence="9" id="KW-0460">Magnesium</keyword>
<evidence type="ECO:0000313" key="15">
    <source>
        <dbReference type="Proteomes" id="UP000189933"/>
    </source>
</evidence>
<evidence type="ECO:0000256" key="5">
    <source>
        <dbReference type="ARBA" id="ARBA00012458"/>
    </source>
</evidence>
<dbReference type="GO" id="GO:0004156">
    <property type="term" value="F:dihydropteroate synthase activity"/>
    <property type="evidence" value="ECO:0007669"/>
    <property type="project" value="UniProtKB-EC"/>
</dbReference>
<evidence type="ECO:0000256" key="2">
    <source>
        <dbReference type="ARBA" id="ARBA00001946"/>
    </source>
</evidence>
<reference evidence="15" key="1">
    <citation type="submission" date="2017-02" db="EMBL/GenBank/DDBJ databases">
        <authorList>
            <person name="Varghese N."/>
            <person name="Submissions S."/>
        </authorList>
    </citation>
    <scope>NUCLEOTIDE SEQUENCE [LARGE SCALE GENOMIC DNA]</scope>
    <source>
        <strain evidence="15">DSM 16521</strain>
    </source>
</reference>
<evidence type="ECO:0000256" key="6">
    <source>
        <dbReference type="ARBA" id="ARBA00016919"/>
    </source>
</evidence>
<keyword evidence="10" id="KW-0289">Folate biosynthesis</keyword>
<dbReference type="PROSITE" id="PS00792">
    <property type="entry name" value="DHPS_1"/>
    <property type="match status" value="1"/>
</dbReference>
<evidence type="ECO:0000256" key="10">
    <source>
        <dbReference type="ARBA" id="ARBA00022909"/>
    </source>
</evidence>
<dbReference type="GO" id="GO:0005829">
    <property type="term" value="C:cytosol"/>
    <property type="evidence" value="ECO:0007669"/>
    <property type="project" value="TreeGrafter"/>
</dbReference>
<dbReference type="GO" id="GO:0046654">
    <property type="term" value="P:tetrahydrofolate biosynthetic process"/>
    <property type="evidence" value="ECO:0007669"/>
    <property type="project" value="UniProtKB-UniPathway"/>
</dbReference>
<keyword evidence="8" id="KW-0479">Metal-binding</keyword>
<dbReference type="Proteomes" id="UP000189933">
    <property type="component" value="Unassembled WGS sequence"/>
</dbReference>
<dbReference type="PANTHER" id="PTHR20941">
    <property type="entry name" value="FOLATE SYNTHESIS PROTEINS"/>
    <property type="match status" value="1"/>
</dbReference>
<feature type="domain" description="Pterin-binding" evidence="13">
    <location>
        <begin position="142"/>
        <end position="388"/>
    </location>
</feature>